<organism evidence="1 2">
    <name type="scientific">Pedococcus bigeumensis</name>
    <dbReference type="NCBI Taxonomy" id="433644"/>
    <lineage>
        <taxon>Bacteria</taxon>
        <taxon>Bacillati</taxon>
        <taxon>Actinomycetota</taxon>
        <taxon>Actinomycetes</taxon>
        <taxon>Micrococcales</taxon>
        <taxon>Intrasporangiaceae</taxon>
        <taxon>Pedococcus</taxon>
    </lineage>
</organism>
<dbReference type="Proteomes" id="UP000317722">
    <property type="component" value="Unassembled WGS sequence"/>
</dbReference>
<sequence>MNTTTTTSSSAVGTREALLAQSGGLVAVHDFDGVLARLSLPALNDPEAGLAAFQVRPGTRRAAWLPADLHTALGADQGLTGWGRAGEGDWTQVTVAALAQRIGHILVLDAWLLTPALLGELLTNVQATGAAVWLVGRGALSDDQRDVLTDWVTDLTDPHTFLNAWADRPGLVTEPGTPARPASLSVTATANVAADPWPHQVPDADFTTFRATCRDLLTPEQFSAVDDHLRATAVAARDWFATHLARDTHTDAESVARHLHQVWQDSPTVPHFLTSIRAYQVAAFSLGWVLQVNNAQLLGTANVSPRRAARTPALWARLGGYASPHRGAICALAGAGIDVADQGNVLLESVIDAGRIVILPTGRRVHIEDGAHRYVHAQKLARLMNGAANDEPLIADADGRPLVQRAIATVLNTARLELGLNLTGLRSERRSPTGDRWYTRWGISIQELT</sequence>
<comment type="caution">
    <text evidence="1">The sequence shown here is derived from an EMBL/GenBank/DDBJ whole genome shotgun (WGS) entry which is preliminary data.</text>
</comment>
<dbReference type="AlphaFoldDB" id="A0A502CIY6"/>
<evidence type="ECO:0000313" key="1">
    <source>
        <dbReference type="EMBL" id="TPG12908.1"/>
    </source>
</evidence>
<keyword evidence="2" id="KW-1185">Reference proteome</keyword>
<evidence type="ECO:0000313" key="2">
    <source>
        <dbReference type="Proteomes" id="UP000317722"/>
    </source>
</evidence>
<accession>A0A502CIY6</accession>
<proteinExistence type="predicted"/>
<name>A0A502CIY6_9MICO</name>
<dbReference type="EMBL" id="RCZM01000008">
    <property type="protein sequence ID" value="TPG12908.1"/>
    <property type="molecule type" value="Genomic_DNA"/>
</dbReference>
<protein>
    <submittedName>
        <fullName evidence="1">Uncharacterized protein</fullName>
    </submittedName>
</protein>
<reference evidence="1 2" key="1">
    <citation type="journal article" date="2019" name="Environ. Microbiol.">
        <title>Species interactions and distinct microbial communities in high Arctic permafrost affected cryosols are associated with the CH4 and CO2 gas fluxes.</title>
        <authorList>
            <person name="Altshuler I."/>
            <person name="Hamel J."/>
            <person name="Turney S."/>
            <person name="Magnuson E."/>
            <person name="Levesque R."/>
            <person name="Greer C."/>
            <person name="Whyte L.G."/>
        </authorList>
    </citation>
    <scope>NUCLEOTIDE SEQUENCE [LARGE SCALE GENOMIC DNA]</scope>
    <source>
        <strain evidence="1 2">S9.3A</strain>
    </source>
</reference>
<dbReference type="OrthoDB" id="5185156at2"/>
<dbReference type="RefSeq" id="WP_140743813.1">
    <property type="nucleotide sequence ID" value="NZ_RCZM01000008.1"/>
</dbReference>
<gene>
    <name evidence="1" type="ORF">EAH86_19395</name>
</gene>